<evidence type="ECO:0000313" key="1">
    <source>
        <dbReference type="EMBL" id="SDG43604.1"/>
    </source>
</evidence>
<organism evidence="1 2">
    <name type="scientific">Mucilaginibacter gossypii</name>
    <dbReference type="NCBI Taxonomy" id="551996"/>
    <lineage>
        <taxon>Bacteria</taxon>
        <taxon>Pseudomonadati</taxon>
        <taxon>Bacteroidota</taxon>
        <taxon>Sphingobacteriia</taxon>
        <taxon>Sphingobacteriales</taxon>
        <taxon>Sphingobacteriaceae</taxon>
        <taxon>Mucilaginibacter</taxon>
    </lineage>
</organism>
<dbReference type="AlphaFoldDB" id="A0A1G7U859"/>
<accession>A0A1G7U859</accession>
<dbReference type="Proteomes" id="UP000199705">
    <property type="component" value="Unassembled WGS sequence"/>
</dbReference>
<gene>
    <name evidence="1" type="ORF">SAMN05192573_103402</name>
</gene>
<evidence type="ECO:0000313" key="2">
    <source>
        <dbReference type="Proteomes" id="UP000199705"/>
    </source>
</evidence>
<sequence>MRLVKFVRVSLPKGAAPITGYKAALESKAIFFIRSFIRDNTINDETKSRYYHKSNLFFSFILQENIFMIP</sequence>
<proteinExistence type="predicted"/>
<dbReference type="STRING" id="551996.SAMN05192573_103402"/>
<protein>
    <submittedName>
        <fullName evidence="1">Uncharacterized protein</fullName>
    </submittedName>
</protein>
<dbReference type="EMBL" id="FNCG01000003">
    <property type="protein sequence ID" value="SDG43604.1"/>
    <property type="molecule type" value="Genomic_DNA"/>
</dbReference>
<name>A0A1G7U859_9SPHI</name>
<keyword evidence="2" id="KW-1185">Reference proteome</keyword>
<reference evidence="2" key="1">
    <citation type="submission" date="2016-10" db="EMBL/GenBank/DDBJ databases">
        <authorList>
            <person name="Varghese N."/>
            <person name="Submissions S."/>
        </authorList>
    </citation>
    <scope>NUCLEOTIDE SEQUENCE [LARGE SCALE GENOMIC DNA]</scope>
    <source>
        <strain evidence="2">Gh-67</strain>
    </source>
</reference>